<dbReference type="SUPFAM" id="SSF47576">
    <property type="entry name" value="Calponin-homology domain, CH-domain"/>
    <property type="match status" value="1"/>
</dbReference>
<feature type="compositionally biased region" description="Basic and acidic residues" evidence="1">
    <location>
        <begin position="90"/>
        <end position="109"/>
    </location>
</feature>
<feature type="domain" description="Calponin-homology (CH)" evidence="2">
    <location>
        <begin position="126"/>
        <end position="186"/>
    </location>
</feature>
<dbReference type="WBParaSite" id="TCLT_0000182001-mRNA-1">
    <property type="protein sequence ID" value="TCLT_0000182001-mRNA-1"/>
    <property type="gene ID" value="TCLT_0000182001"/>
</dbReference>
<evidence type="ECO:0000256" key="1">
    <source>
        <dbReference type="SAM" id="MobiDB-lite"/>
    </source>
</evidence>
<organism evidence="5">
    <name type="scientific">Thelazia callipaeda</name>
    <name type="common">Oriental eyeworm</name>
    <name type="synonym">Parasitic nematode</name>
    <dbReference type="NCBI Taxonomy" id="103827"/>
    <lineage>
        <taxon>Eukaryota</taxon>
        <taxon>Metazoa</taxon>
        <taxon>Ecdysozoa</taxon>
        <taxon>Nematoda</taxon>
        <taxon>Chromadorea</taxon>
        <taxon>Rhabditida</taxon>
        <taxon>Spirurina</taxon>
        <taxon>Spiruromorpha</taxon>
        <taxon>Thelazioidea</taxon>
        <taxon>Thelaziidae</taxon>
        <taxon>Thelazia</taxon>
    </lineage>
</organism>
<reference evidence="3 4" key="2">
    <citation type="submission" date="2018-11" db="EMBL/GenBank/DDBJ databases">
        <authorList>
            <consortium name="Pathogen Informatics"/>
        </authorList>
    </citation>
    <scope>NUCLEOTIDE SEQUENCE [LARGE SCALE GENOMIC DNA]</scope>
</reference>
<accession>A0A0N5CNQ2</accession>
<sequence>MYKVLRSYTKKAERKHELTRSGATGSDNVNGFSAGETCFNTSSHISGMGANVEDTRNGQVMPMDRNGRIETIWPVGQAFSESSSYETREHFERKVQRVKKTRGERDSNRKSKKNKVSEALSSTDGVSARDALLQWAQDVTRGYPGVNIRNFTSSWRDGLAFNAILHRYRPNLIQWNRVCLLLYLQN</sequence>
<proteinExistence type="predicted"/>
<evidence type="ECO:0000313" key="5">
    <source>
        <dbReference type="WBParaSite" id="TCLT_0000182001-mRNA-1"/>
    </source>
</evidence>
<dbReference type="PROSITE" id="PS50021">
    <property type="entry name" value="CH"/>
    <property type="match status" value="1"/>
</dbReference>
<dbReference type="OrthoDB" id="10017054at2759"/>
<feature type="region of interest" description="Disordered" evidence="1">
    <location>
        <begin position="90"/>
        <end position="122"/>
    </location>
</feature>
<evidence type="ECO:0000259" key="2">
    <source>
        <dbReference type="PROSITE" id="PS50021"/>
    </source>
</evidence>
<dbReference type="AlphaFoldDB" id="A0A0N5CNQ2"/>
<dbReference type="PANTHER" id="PTHR23167">
    <property type="entry name" value="CALPONIN HOMOLOGY DOMAIN-CONTAINING PROTEIN DDB_G0272472-RELATED"/>
    <property type="match status" value="1"/>
</dbReference>
<reference evidence="5" key="1">
    <citation type="submission" date="2017-02" db="UniProtKB">
        <authorList>
            <consortium name="WormBaseParasite"/>
        </authorList>
    </citation>
    <scope>IDENTIFICATION</scope>
</reference>
<keyword evidence="4" id="KW-1185">Reference proteome</keyword>
<dbReference type="Proteomes" id="UP000276776">
    <property type="component" value="Unassembled WGS sequence"/>
</dbReference>
<dbReference type="EMBL" id="UYYF01000278">
    <property type="protein sequence ID" value="VDM97463.1"/>
    <property type="molecule type" value="Genomic_DNA"/>
</dbReference>
<dbReference type="Pfam" id="PF00307">
    <property type="entry name" value="CH"/>
    <property type="match status" value="1"/>
</dbReference>
<evidence type="ECO:0000313" key="4">
    <source>
        <dbReference type="Proteomes" id="UP000276776"/>
    </source>
</evidence>
<gene>
    <name evidence="3" type="ORF">TCLT_LOCUS1821</name>
</gene>
<dbReference type="PANTHER" id="PTHR23167:SF46">
    <property type="entry name" value="EPS15 HOMOLOGY DOMAIN CONTAINING PROTEIN-BINDING PROTEIN 1, ISOFORM F"/>
    <property type="match status" value="1"/>
</dbReference>
<dbReference type="InterPro" id="IPR036872">
    <property type="entry name" value="CH_dom_sf"/>
</dbReference>
<name>A0A0N5CNQ2_THECL</name>
<evidence type="ECO:0000313" key="3">
    <source>
        <dbReference type="EMBL" id="VDM97463.1"/>
    </source>
</evidence>
<dbReference type="InterPro" id="IPR001715">
    <property type="entry name" value="CH_dom"/>
</dbReference>
<dbReference type="InterPro" id="IPR050540">
    <property type="entry name" value="F-actin_Monoox_Mical"/>
</dbReference>
<dbReference type="Gene3D" id="1.10.418.10">
    <property type="entry name" value="Calponin-like domain"/>
    <property type="match status" value="1"/>
</dbReference>
<dbReference type="STRING" id="103827.A0A0N5CNQ2"/>
<protein>
    <submittedName>
        <fullName evidence="5">Calponin-homology (CH) domain-containing protein</fullName>
    </submittedName>
</protein>